<dbReference type="EC" id="2.7.13.3" evidence="2"/>
<evidence type="ECO:0000256" key="5">
    <source>
        <dbReference type="ARBA" id="ARBA00023012"/>
    </source>
</evidence>
<dbReference type="PANTHER" id="PTHR43047">
    <property type="entry name" value="TWO-COMPONENT HISTIDINE PROTEIN KINASE"/>
    <property type="match status" value="1"/>
</dbReference>
<dbReference type="Gene3D" id="3.30.565.10">
    <property type="entry name" value="Histidine kinase-like ATPase, C-terminal domain"/>
    <property type="match status" value="1"/>
</dbReference>
<dbReference type="GO" id="GO:0000155">
    <property type="term" value="F:phosphorelay sensor kinase activity"/>
    <property type="evidence" value="ECO:0007669"/>
    <property type="project" value="TreeGrafter"/>
</dbReference>
<name>A0A6P1YFF3_9FIRM</name>
<evidence type="ECO:0000259" key="6">
    <source>
        <dbReference type="PROSITE" id="PS50109"/>
    </source>
</evidence>
<keyword evidence="5" id="KW-0902">Two-component regulatory system</keyword>
<dbReference type="GO" id="GO:0005886">
    <property type="term" value="C:plasma membrane"/>
    <property type="evidence" value="ECO:0007669"/>
    <property type="project" value="TreeGrafter"/>
</dbReference>
<gene>
    <name evidence="7" type="ORF">G3A45_04550</name>
</gene>
<dbReference type="SMART" id="SM00387">
    <property type="entry name" value="HATPase_c"/>
    <property type="match status" value="1"/>
</dbReference>
<dbReference type="GO" id="GO:0009927">
    <property type="term" value="F:histidine phosphotransfer kinase activity"/>
    <property type="evidence" value="ECO:0007669"/>
    <property type="project" value="TreeGrafter"/>
</dbReference>
<dbReference type="Proteomes" id="UP000464452">
    <property type="component" value="Chromosome"/>
</dbReference>
<evidence type="ECO:0000256" key="4">
    <source>
        <dbReference type="ARBA" id="ARBA00022777"/>
    </source>
</evidence>
<dbReference type="EMBL" id="CP048617">
    <property type="protein sequence ID" value="QIB26636.1"/>
    <property type="molecule type" value="Genomic_DNA"/>
</dbReference>
<evidence type="ECO:0000256" key="1">
    <source>
        <dbReference type="ARBA" id="ARBA00000085"/>
    </source>
</evidence>
<dbReference type="InterPro" id="IPR005467">
    <property type="entry name" value="His_kinase_dom"/>
</dbReference>
<dbReference type="InterPro" id="IPR003594">
    <property type="entry name" value="HATPase_dom"/>
</dbReference>
<sequence>MICVKDNGIGIPKESLPQIFDRFYRVDKARSRSTGGTGLGLSIAHQIVSLHQGTIDVESELGKGSIFYIKIPIDLNLT</sequence>
<dbReference type="PANTHER" id="PTHR43047:SF72">
    <property type="entry name" value="OSMOSENSING HISTIDINE PROTEIN KINASE SLN1"/>
    <property type="match status" value="1"/>
</dbReference>
<evidence type="ECO:0000256" key="3">
    <source>
        <dbReference type="ARBA" id="ARBA00022679"/>
    </source>
</evidence>
<keyword evidence="3" id="KW-0808">Transferase</keyword>
<dbReference type="KEGG" id="cazo:G3A45_04550"/>
<evidence type="ECO:0000256" key="2">
    <source>
        <dbReference type="ARBA" id="ARBA00012438"/>
    </source>
</evidence>
<keyword evidence="4 7" id="KW-0418">Kinase</keyword>
<evidence type="ECO:0000313" key="7">
    <source>
        <dbReference type="EMBL" id="QIB26636.1"/>
    </source>
</evidence>
<dbReference type="RefSeq" id="WP_163234655.1">
    <property type="nucleotide sequence ID" value="NZ_CP048617.1"/>
</dbReference>
<protein>
    <recommendedName>
        <fullName evidence="2">histidine kinase</fullName>
        <ecNumber evidence="2">2.7.13.3</ecNumber>
    </recommendedName>
</protein>
<organism evidence="7 8">
    <name type="scientific">Caloranaerobacter azorensis</name>
    <dbReference type="NCBI Taxonomy" id="116090"/>
    <lineage>
        <taxon>Bacteria</taxon>
        <taxon>Bacillati</taxon>
        <taxon>Bacillota</taxon>
        <taxon>Tissierellia</taxon>
        <taxon>Tissierellales</taxon>
        <taxon>Thermohalobacteraceae</taxon>
        <taxon>Caloranaerobacter</taxon>
    </lineage>
</organism>
<accession>A0A6P1YFF3</accession>
<reference evidence="7 8" key="1">
    <citation type="submission" date="2020-02" db="EMBL/GenBank/DDBJ databases">
        <title>Thermophilic hydrogen producing bacteria, Caloranaerobacter azorensis.</title>
        <authorList>
            <person name="Baek K."/>
        </authorList>
    </citation>
    <scope>NUCLEOTIDE SEQUENCE [LARGE SCALE GENOMIC DNA]</scope>
    <source>
        <strain evidence="7 8">T3-1</strain>
    </source>
</reference>
<dbReference type="SUPFAM" id="SSF55874">
    <property type="entry name" value="ATPase domain of HSP90 chaperone/DNA topoisomerase II/histidine kinase"/>
    <property type="match status" value="1"/>
</dbReference>
<dbReference type="PROSITE" id="PS50109">
    <property type="entry name" value="HIS_KIN"/>
    <property type="match status" value="1"/>
</dbReference>
<dbReference type="InterPro" id="IPR036890">
    <property type="entry name" value="HATPase_C_sf"/>
</dbReference>
<dbReference type="Pfam" id="PF02518">
    <property type="entry name" value="HATPase_c"/>
    <property type="match status" value="1"/>
</dbReference>
<proteinExistence type="predicted"/>
<evidence type="ECO:0000313" key="8">
    <source>
        <dbReference type="Proteomes" id="UP000464452"/>
    </source>
</evidence>
<dbReference type="PRINTS" id="PR00344">
    <property type="entry name" value="BCTRLSENSOR"/>
</dbReference>
<dbReference type="AlphaFoldDB" id="A0A6P1YFF3"/>
<comment type="catalytic activity">
    <reaction evidence="1">
        <text>ATP + protein L-histidine = ADP + protein N-phospho-L-histidine.</text>
        <dbReference type="EC" id="2.7.13.3"/>
    </reaction>
</comment>
<dbReference type="InterPro" id="IPR004358">
    <property type="entry name" value="Sig_transdc_His_kin-like_C"/>
</dbReference>
<feature type="domain" description="Histidine kinase" evidence="6">
    <location>
        <begin position="1"/>
        <end position="75"/>
    </location>
</feature>